<dbReference type="AlphaFoldDB" id="A0A1J5S1M0"/>
<organism evidence="1">
    <name type="scientific">mine drainage metagenome</name>
    <dbReference type="NCBI Taxonomy" id="410659"/>
    <lineage>
        <taxon>unclassified sequences</taxon>
        <taxon>metagenomes</taxon>
        <taxon>ecological metagenomes</taxon>
    </lineage>
</organism>
<gene>
    <name evidence="1" type="ORF">GALL_159860</name>
</gene>
<name>A0A1J5S1M0_9ZZZZ</name>
<reference evidence="1" key="1">
    <citation type="submission" date="2016-10" db="EMBL/GenBank/DDBJ databases">
        <title>Sequence of Gallionella enrichment culture.</title>
        <authorList>
            <person name="Poehlein A."/>
            <person name="Muehling M."/>
            <person name="Daniel R."/>
        </authorList>
    </citation>
    <scope>NUCLEOTIDE SEQUENCE</scope>
</reference>
<sequence length="323" mass="37411">MSLTSQLRYKDSPVRQFFMKYEDKAGAKECLKWIQSSKTPIEPLLESPSRSYFQYVGITTDYLIRYIANNNFFDFSSVERSIRIPIGSEGGIESTAFCEYILFEKIARIYLDGRPVDELAIYSATALAMAISLYRSGRLPRLFWQEISYEKKKSIGNLRCGSDADERTVMWLFDEYCFEKLNWDLYVQDVLAITRIFIDSSNNHDGELRHSKFTVNGKALANQGLVDGADFDCVIQQNEKKILTDIKATVKPLVMEYLRQLIGYVLLHDESLDAFEISDVGIYFSRTGEFRYLPVEVLIQKCLPSFKSIAEAKEAFRREVRYW</sequence>
<evidence type="ECO:0000313" key="1">
    <source>
        <dbReference type="EMBL" id="OIR01899.1"/>
    </source>
</evidence>
<proteinExistence type="predicted"/>
<protein>
    <submittedName>
        <fullName evidence="1">Uncharacterized protein</fullName>
    </submittedName>
</protein>
<accession>A0A1J5S1M0</accession>
<comment type="caution">
    <text evidence="1">The sequence shown here is derived from an EMBL/GenBank/DDBJ whole genome shotgun (WGS) entry which is preliminary data.</text>
</comment>
<dbReference type="EMBL" id="MLJW01000079">
    <property type="protein sequence ID" value="OIR01899.1"/>
    <property type="molecule type" value="Genomic_DNA"/>
</dbReference>